<reference evidence="1" key="1">
    <citation type="submission" date="2020-08" db="EMBL/GenBank/DDBJ databases">
        <title>Multicomponent nature underlies the extraordinary mechanical properties of spider dragline silk.</title>
        <authorList>
            <person name="Kono N."/>
            <person name="Nakamura H."/>
            <person name="Mori M."/>
            <person name="Yoshida Y."/>
            <person name="Ohtoshi R."/>
            <person name="Malay A.D."/>
            <person name="Moran D.A.P."/>
            <person name="Tomita M."/>
            <person name="Numata K."/>
            <person name="Arakawa K."/>
        </authorList>
    </citation>
    <scope>NUCLEOTIDE SEQUENCE</scope>
</reference>
<comment type="caution">
    <text evidence="1">The sequence shown here is derived from an EMBL/GenBank/DDBJ whole genome shotgun (WGS) entry which is preliminary data.</text>
</comment>
<dbReference type="OrthoDB" id="432281at2759"/>
<protein>
    <recommendedName>
        <fullName evidence="3">RIIa domain-containing protein</fullName>
    </recommendedName>
</protein>
<sequence length="149" mass="17233">MDIEYLKSSIGGYMSQALREVAVRRPERPIEWLAYHFISLHEKELQLNRERKKKSESRQKVSTSSSKLLPQVVDKCSKLYVRSSSMVIPVGRVDSERRLTATSLVDEDTYLNEEIAKLLEEVGQDVENRELTAQGHEDMPHAFEVNRLE</sequence>
<evidence type="ECO:0000313" key="1">
    <source>
        <dbReference type="EMBL" id="GFS75344.1"/>
    </source>
</evidence>
<name>A0A8X6MSB6_NEPPI</name>
<dbReference type="Pfam" id="PF05186">
    <property type="entry name" value="Dpy-30"/>
    <property type="match status" value="1"/>
</dbReference>
<organism evidence="1 2">
    <name type="scientific">Nephila pilipes</name>
    <name type="common">Giant wood spider</name>
    <name type="synonym">Nephila maculata</name>
    <dbReference type="NCBI Taxonomy" id="299642"/>
    <lineage>
        <taxon>Eukaryota</taxon>
        <taxon>Metazoa</taxon>
        <taxon>Ecdysozoa</taxon>
        <taxon>Arthropoda</taxon>
        <taxon>Chelicerata</taxon>
        <taxon>Arachnida</taxon>
        <taxon>Araneae</taxon>
        <taxon>Araneomorphae</taxon>
        <taxon>Entelegynae</taxon>
        <taxon>Araneoidea</taxon>
        <taxon>Nephilidae</taxon>
        <taxon>Nephila</taxon>
    </lineage>
</organism>
<dbReference type="EMBL" id="BMAW01096587">
    <property type="protein sequence ID" value="GFS75344.1"/>
    <property type="molecule type" value="Genomic_DNA"/>
</dbReference>
<dbReference type="Proteomes" id="UP000887013">
    <property type="component" value="Unassembled WGS sequence"/>
</dbReference>
<dbReference type="AlphaFoldDB" id="A0A8X6MSB6"/>
<dbReference type="CDD" id="cd22966">
    <property type="entry name" value="DD_DYDC-like"/>
    <property type="match status" value="1"/>
</dbReference>
<gene>
    <name evidence="1" type="primary">AVEN_114960_1</name>
    <name evidence="1" type="ORF">NPIL_126041</name>
</gene>
<keyword evidence="2" id="KW-1185">Reference proteome</keyword>
<accession>A0A8X6MSB6</accession>
<evidence type="ECO:0008006" key="3">
    <source>
        <dbReference type="Google" id="ProtNLM"/>
    </source>
</evidence>
<dbReference type="InterPro" id="IPR007858">
    <property type="entry name" value="Dpy-30_motif"/>
</dbReference>
<dbReference type="Gene3D" id="1.20.890.10">
    <property type="entry name" value="cAMP-dependent protein kinase regulatory subunit, dimerization-anchoring domain"/>
    <property type="match status" value="1"/>
</dbReference>
<evidence type="ECO:0000313" key="2">
    <source>
        <dbReference type="Proteomes" id="UP000887013"/>
    </source>
</evidence>
<dbReference type="InterPro" id="IPR049630">
    <property type="entry name" value="DYDC-like_DD"/>
</dbReference>
<proteinExistence type="predicted"/>